<evidence type="ECO:0000313" key="2">
    <source>
        <dbReference type="EMBL" id="CAE7202959.1"/>
    </source>
</evidence>
<organism evidence="2 3">
    <name type="scientific">Pyrenophora teres f. teres</name>
    <dbReference type="NCBI Taxonomy" id="97479"/>
    <lineage>
        <taxon>Eukaryota</taxon>
        <taxon>Fungi</taxon>
        <taxon>Dikarya</taxon>
        <taxon>Ascomycota</taxon>
        <taxon>Pezizomycotina</taxon>
        <taxon>Dothideomycetes</taxon>
        <taxon>Pleosporomycetidae</taxon>
        <taxon>Pleosporales</taxon>
        <taxon>Pleosporineae</taxon>
        <taxon>Pleosporaceae</taxon>
        <taxon>Pyrenophora</taxon>
    </lineage>
</organism>
<evidence type="ECO:0000256" key="1">
    <source>
        <dbReference type="SAM" id="MobiDB-lite"/>
    </source>
</evidence>
<protein>
    <submittedName>
        <fullName evidence="2">Uncharacterized protein</fullName>
    </submittedName>
</protein>
<name>A0A6S6WBX6_9PLEO</name>
<evidence type="ECO:0000313" key="3">
    <source>
        <dbReference type="Proteomes" id="UP000472372"/>
    </source>
</evidence>
<proteinExistence type="predicted"/>
<reference evidence="2" key="1">
    <citation type="submission" date="2021-02" db="EMBL/GenBank/DDBJ databases">
        <authorList>
            <person name="Syme A R."/>
            <person name="Syme A R."/>
            <person name="Moolhuijzen P."/>
        </authorList>
    </citation>
    <scope>NUCLEOTIDE SEQUENCE</scope>
    <source>
        <strain evidence="2">W1-1</strain>
    </source>
</reference>
<accession>A0A6S6WBX6</accession>
<dbReference type="EMBL" id="HG992984">
    <property type="protein sequence ID" value="CAE7202959.1"/>
    <property type="molecule type" value="Genomic_DNA"/>
</dbReference>
<dbReference type="Proteomes" id="UP000472372">
    <property type="component" value="Chromosome 8"/>
</dbReference>
<feature type="compositionally biased region" description="Low complexity" evidence="1">
    <location>
        <begin position="109"/>
        <end position="121"/>
    </location>
</feature>
<feature type="region of interest" description="Disordered" evidence="1">
    <location>
        <begin position="1"/>
        <end position="40"/>
    </location>
</feature>
<sequence>MPPFRSSARSSGQPRTPYKKNNFVPANETLDGETNEEYRTRAESDPYTHYILKTGKHRGKTIKQVHESDCDKSYLNWMLTNPKACKDLNEDHIVRRAVVHWDSEAKNTAPAVAPSQASPASNGPAADSAIPESAATRFRDSRGMDIWITGMDIIGLFHMKESQLTRAGVRKLRSFVRFGPKEYRKNLYSLQQVYNAAVRTPNCPKDETPDQALERYLEKVRKCGRGDMLSLPFFCECRDCDDIRCGPTRGGTEFWLLMQREQLAEMKRLQEREDERWYGIEPWMGDDY</sequence>
<gene>
    <name evidence="2" type="ORF">PTTW11_09138</name>
</gene>
<feature type="region of interest" description="Disordered" evidence="1">
    <location>
        <begin position="107"/>
        <end position="132"/>
    </location>
</feature>
<dbReference type="AlphaFoldDB" id="A0A6S6WBX6"/>